<proteinExistence type="predicted"/>
<dbReference type="Proteomes" id="UP000266506">
    <property type="component" value="Unassembled WGS sequence"/>
</dbReference>
<keyword evidence="2" id="KW-1185">Reference proteome</keyword>
<dbReference type="EMBL" id="QXEV01000014">
    <property type="protein sequence ID" value="RIA75647.1"/>
    <property type="molecule type" value="Genomic_DNA"/>
</dbReference>
<dbReference type="InParanoid" id="A0A397RVK2"/>
<dbReference type="SUPFAM" id="SSF158682">
    <property type="entry name" value="TerB-like"/>
    <property type="match status" value="1"/>
</dbReference>
<name>A0A397RVK2_9MOLU</name>
<accession>A0A397RVK2</accession>
<reference evidence="1 2" key="1">
    <citation type="submission" date="2018-08" db="EMBL/GenBank/DDBJ databases">
        <title>Genomic Encyclopedia of Archaeal and Bacterial Type Strains, Phase II (KMG-II): from individual species to whole genera.</title>
        <authorList>
            <person name="Goeker M."/>
        </authorList>
    </citation>
    <scope>NUCLEOTIDE SEQUENCE [LARGE SCALE GENOMIC DNA]</scope>
    <source>
        <strain evidence="1 2">ATCC 27112</strain>
    </source>
</reference>
<evidence type="ECO:0000313" key="2">
    <source>
        <dbReference type="Proteomes" id="UP000266506"/>
    </source>
</evidence>
<comment type="caution">
    <text evidence="1">The sequence shown here is derived from an EMBL/GenBank/DDBJ whole genome shotgun (WGS) entry which is preliminary data.</text>
</comment>
<gene>
    <name evidence="1" type="ORF">EI71_01305</name>
</gene>
<evidence type="ECO:0008006" key="3">
    <source>
        <dbReference type="Google" id="ProtNLM"/>
    </source>
</evidence>
<evidence type="ECO:0000313" key="1">
    <source>
        <dbReference type="EMBL" id="RIA75647.1"/>
    </source>
</evidence>
<dbReference type="InterPro" id="IPR029024">
    <property type="entry name" value="TerB-like"/>
</dbReference>
<organism evidence="1 2">
    <name type="scientific">Anaeroplasma bactoclasticum</name>
    <dbReference type="NCBI Taxonomy" id="2088"/>
    <lineage>
        <taxon>Bacteria</taxon>
        <taxon>Bacillati</taxon>
        <taxon>Mycoplasmatota</taxon>
        <taxon>Mollicutes</taxon>
        <taxon>Anaeroplasmatales</taxon>
        <taxon>Anaeroplasmataceae</taxon>
        <taxon>Anaeroplasma</taxon>
    </lineage>
</organism>
<sequence length="154" mass="18081">MRNELDNLIRNMMSMTPLQRITMARMAKTRIERYAMKMGLDKEKAENFVIYYFRLFVAADADCDYRERDLFNRAFETNFSEIRFKKLVGEAYDEAFVKKMATVTQKMPEDLQNDVATLGLVIMCVDNELTSSEEKLLHKLLTPEETLLSRISKK</sequence>
<protein>
    <recommendedName>
        <fullName evidence="3">Tellurite resistance protein TerB</fullName>
    </recommendedName>
</protein>
<dbReference type="AlphaFoldDB" id="A0A397RVK2"/>
<dbReference type="RefSeq" id="WP_119016434.1">
    <property type="nucleotide sequence ID" value="NZ_QXEV01000014.1"/>
</dbReference>